<protein>
    <submittedName>
        <fullName evidence="2">NAD(P)H-dependent FMN reductase</fullName>
    </submittedName>
</protein>
<reference evidence="3" key="1">
    <citation type="submission" date="2016-10" db="EMBL/GenBank/DDBJ databases">
        <authorList>
            <person name="Varghese N."/>
            <person name="Submissions S."/>
        </authorList>
    </citation>
    <scope>NUCLEOTIDE SEQUENCE [LARGE SCALE GENOMIC DNA]</scope>
    <source>
        <strain evidence="3">DSM 10002</strain>
    </source>
</reference>
<evidence type="ECO:0000259" key="1">
    <source>
        <dbReference type="Pfam" id="PF03358"/>
    </source>
</evidence>
<dbReference type="GO" id="GO:0016491">
    <property type="term" value="F:oxidoreductase activity"/>
    <property type="evidence" value="ECO:0007669"/>
    <property type="project" value="InterPro"/>
</dbReference>
<dbReference type="PANTHER" id="PTHR30543">
    <property type="entry name" value="CHROMATE REDUCTASE"/>
    <property type="match status" value="1"/>
</dbReference>
<dbReference type="Gene3D" id="3.40.50.360">
    <property type="match status" value="1"/>
</dbReference>
<dbReference type="InterPro" id="IPR050712">
    <property type="entry name" value="NAD(P)H-dep_reductase"/>
</dbReference>
<evidence type="ECO:0000313" key="2">
    <source>
        <dbReference type="EMBL" id="SDU79178.1"/>
    </source>
</evidence>
<accession>A0A1H2LEX1</accession>
<dbReference type="SUPFAM" id="SSF52218">
    <property type="entry name" value="Flavoproteins"/>
    <property type="match status" value="1"/>
</dbReference>
<gene>
    <name evidence="2" type="ORF">SAMN04489737_0773</name>
</gene>
<dbReference type="GO" id="GO:0005829">
    <property type="term" value="C:cytosol"/>
    <property type="evidence" value="ECO:0007669"/>
    <property type="project" value="TreeGrafter"/>
</dbReference>
<dbReference type="OrthoDB" id="9812295at2"/>
<keyword evidence="3" id="KW-1185">Reference proteome</keyword>
<sequence>MPKIGIIVGSTREDSWNKKVAHDLAALLPDGFDVVDIAIDQLPFYSPEWDTPESLPESVATLRETVNSCDGFIITTPEFNRSIPAVLKNALDIISRPYGSTSFAGKPTLVATATPGAMGGFGANRDLRTVLSFLDAHVISQPEIYLSFIHKLYDGNTLNPQTTSFFQTAIDKFVSTFRLLAK</sequence>
<evidence type="ECO:0000313" key="3">
    <source>
        <dbReference type="Proteomes" id="UP000214355"/>
    </source>
</evidence>
<dbReference type="STRING" id="131112.SAMN04489737_0773"/>
<feature type="domain" description="NADPH-dependent FMN reductase-like" evidence="1">
    <location>
        <begin position="2"/>
        <end position="149"/>
    </location>
</feature>
<dbReference type="GeneID" id="65344511"/>
<dbReference type="Proteomes" id="UP000214355">
    <property type="component" value="Chromosome I"/>
</dbReference>
<dbReference type="PANTHER" id="PTHR30543:SF21">
    <property type="entry name" value="NAD(P)H-DEPENDENT FMN REDUCTASE LOT6"/>
    <property type="match status" value="1"/>
</dbReference>
<dbReference type="InterPro" id="IPR005025">
    <property type="entry name" value="FMN_Rdtase-like_dom"/>
</dbReference>
<dbReference type="AlphaFoldDB" id="A0A1H2LEX1"/>
<name>A0A1H2LEX1_9ACTO</name>
<dbReference type="EMBL" id="LT629804">
    <property type="protein sequence ID" value="SDU79178.1"/>
    <property type="molecule type" value="Genomic_DNA"/>
</dbReference>
<dbReference type="InterPro" id="IPR029039">
    <property type="entry name" value="Flavoprotein-like_sf"/>
</dbReference>
<dbReference type="RefSeq" id="WP_091280106.1">
    <property type="nucleotide sequence ID" value="NZ_JABAPH010000047.1"/>
</dbReference>
<organism evidence="2 3">
    <name type="scientific">Arcanobacterium phocae</name>
    <dbReference type="NCBI Taxonomy" id="131112"/>
    <lineage>
        <taxon>Bacteria</taxon>
        <taxon>Bacillati</taxon>
        <taxon>Actinomycetota</taxon>
        <taxon>Actinomycetes</taxon>
        <taxon>Actinomycetales</taxon>
        <taxon>Actinomycetaceae</taxon>
        <taxon>Arcanobacterium</taxon>
    </lineage>
</organism>
<dbReference type="GO" id="GO:0010181">
    <property type="term" value="F:FMN binding"/>
    <property type="evidence" value="ECO:0007669"/>
    <property type="project" value="TreeGrafter"/>
</dbReference>
<proteinExistence type="predicted"/>
<dbReference type="Pfam" id="PF03358">
    <property type="entry name" value="FMN_red"/>
    <property type="match status" value="1"/>
</dbReference>